<keyword evidence="2" id="KW-0245">EGF-like domain</keyword>
<dbReference type="InterPro" id="IPR050473">
    <property type="entry name" value="A2M/Complement_sys"/>
</dbReference>
<dbReference type="AlphaFoldDB" id="A0A915EY49"/>
<dbReference type="Gene3D" id="2.10.25.140">
    <property type="match status" value="1"/>
</dbReference>
<feature type="signal peptide" evidence="5">
    <location>
        <begin position="1"/>
        <end position="18"/>
    </location>
</feature>
<dbReference type="Pfam" id="PF17791">
    <property type="entry name" value="MG3"/>
    <property type="match status" value="1"/>
</dbReference>
<reference evidence="8" key="1">
    <citation type="submission" date="2022-11" db="UniProtKB">
        <authorList>
            <consortium name="WormBaseParasite"/>
        </authorList>
    </citation>
    <scope>IDENTIFICATION</scope>
</reference>
<feature type="chain" id="PRO_5037295487" evidence="5">
    <location>
        <begin position="19"/>
        <end position="742"/>
    </location>
</feature>
<keyword evidence="7" id="KW-1185">Reference proteome</keyword>
<feature type="domain" description="DSL" evidence="6">
    <location>
        <begin position="509"/>
        <end position="557"/>
    </location>
</feature>
<dbReference type="Gene3D" id="2.60.40.1930">
    <property type="match status" value="1"/>
</dbReference>
<evidence type="ECO:0000259" key="6">
    <source>
        <dbReference type="SMART" id="SM00051"/>
    </source>
</evidence>
<dbReference type="GO" id="GO:0016020">
    <property type="term" value="C:membrane"/>
    <property type="evidence" value="ECO:0007669"/>
    <property type="project" value="InterPro"/>
</dbReference>
<dbReference type="InterPro" id="IPR041555">
    <property type="entry name" value="MG3"/>
</dbReference>
<dbReference type="PANTHER" id="PTHR11412:SF171">
    <property type="entry name" value="PREGNANCY ZONE PROTEIN-LIKE PROTEIN"/>
    <property type="match status" value="1"/>
</dbReference>
<name>A0A915EY49_9CEST</name>
<evidence type="ECO:0000256" key="1">
    <source>
        <dbReference type="ARBA" id="ARBA00022473"/>
    </source>
</evidence>
<keyword evidence="3" id="KW-0677">Repeat</keyword>
<keyword evidence="1" id="KW-0217">Developmental protein</keyword>
<dbReference type="GO" id="GO:0007154">
    <property type="term" value="P:cell communication"/>
    <property type="evidence" value="ECO:0007669"/>
    <property type="project" value="InterPro"/>
</dbReference>
<protein>
    <submittedName>
        <fullName evidence="8">DSL domain-containing protein</fullName>
    </submittedName>
</protein>
<dbReference type="Pfam" id="PF01414">
    <property type="entry name" value="DSL"/>
    <property type="match status" value="1"/>
</dbReference>
<evidence type="ECO:0000256" key="5">
    <source>
        <dbReference type="SAM" id="SignalP"/>
    </source>
</evidence>
<evidence type="ECO:0000256" key="2">
    <source>
        <dbReference type="ARBA" id="ARBA00022536"/>
    </source>
</evidence>
<dbReference type="WBParaSite" id="maker-E.canG7_contigs_6386-snap-gene-0.29-mRNA-1">
    <property type="protein sequence ID" value="maker-E.canG7_contigs_6386-snap-gene-0.29-mRNA-1"/>
    <property type="gene ID" value="EcG7_04460"/>
</dbReference>
<organism evidence="7 8">
    <name type="scientific">Echinococcus canadensis</name>
    <dbReference type="NCBI Taxonomy" id="519352"/>
    <lineage>
        <taxon>Eukaryota</taxon>
        <taxon>Metazoa</taxon>
        <taxon>Spiralia</taxon>
        <taxon>Lophotrochozoa</taxon>
        <taxon>Platyhelminthes</taxon>
        <taxon>Cestoda</taxon>
        <taxon>Eucestoda</taxon>
        <taxon>Cyclophyllidea</taxon>
        <taxon>Taeniidae</taxon>
        <taxon>Echinococcus</taxon>
        <taxon>Echinococcus canadensis group</taxon>
    </lineage>
</organism>
<evidence type="ECO:0000256" key="4">
    <source>
        <dbReference type="ARBA" id="ARBA00023157"/>
    </source>
</evidence>
<dbReference type="InterPro" id="IPR001774">
    <property type="entry name" value="DSL"/>
</dbReference>
<evidence type="ECO:0000313" key="8">
    <source>
        <dbReference type="WBParaSite" id="maker-E.canG7_contigs_6386-snap-gene-0.29-mRNA-1"/>
    </source>
</evidence>
<keyword evidence="5" id="KW-0732">Signal</keyword>
<evidence type="ECO:0000313" key="7">
    <source>
        <dbReference type="Proteomes" id="UP000887562"/>
    </source>
</evidence>
<dbReference type="SMART" id="SM00051">
    <property type="entry name" value="DSL"/>
    <property type="match status" value="1"/>
</dbReference>
<sequence>MRGLAWKLLALFYTLATGLILSPAGSDEYADANNTVIISLSQEMFVDLPNRIILHSEKPIFKVIVNMNIQGLQSPSLGLTTFYPPIGSKSTESNRYIYDLKYYVPFELEPGSYFDLKITYLYCSATICRSGDKVMEESVDITVQMVQRFIVIMGETDKPHYRPGEQVRFRFIALTSRHLLPHSESPTWPTHQAVKEFWQSWRLTPIDTAQRDRRLQAPQFDSIVVRDPLINIVRQWKNVQPLDALGLEHKLMSDAEEGEWQIEVRVRDYTEVIYFIVEHYNLPRFLAHVELPTTIPLIKSDVAFNVCATYTNGPFLRGTFAAQICICDESALERQQKEKKMFAMNKESDLHANQRHLRRCQLREHHCEQVTGDARRSSKMERKIKPFVRVVEEDTGSSVFVPGVTEFRRWAEPRIVLKLPNTYRNGLPIVGQVVFRDSLNGADDKLEVAAGMETYDFIISPVNLQNPIFVAVRQVSVMNTSSVTCPGSVKLQVIANKALPHNTTLTLQFLSRGQLTTRTMKLEADYACVPQDNEFGHYECSDGDEIRCLEGWTGANCQTPVCAGDGCGRGGICVAPCRCVGKSGGEFMGRMEHRTFFRHKGNLKLDGAFGPELRDVAYVYNDGQMASDFVKIGGLLACSSLAMAATEQGGGLQFDKQLVVPEEKVNLSVAVSTENENKVVIANTCLLGVIDASSEYFDSANYSIIDFDAYVGLLTSNVVYKRDDAIKGTEDAFHMAGMEIIP</sequence>
<proteinExistence type="predicted"/>
<keyword evidence="4" id="KW-1015">Disulfide bond</keyword>
<evidence type="ECO:0000256" key="3">
    <source>
        <dbReference type="ARBA" id="ARBA00022737"/>
    </source>
</evidence>
<dbReference type="Proteomes" id="UP000887562">
    <property type="component" value="Unplaced"/>
</dbReference>
<accession>A0A915EY49</accession>
<dbReference type="PANTHER" id="PTHR11412">
    <property type="entry name" value="MACROGLOBULIN / COMPLEMENT"/>
    <property type="match status" value="1"/>
</dbReference>